<dbReference type="CDD" id="cd06171">
    <property type="entry name" value="Sigma70_r4"/>
    <property type="match status" value="1"/>
</dbReference>
<dbReference type="PANTHER" id="PTHR43133">
    <property type="entry name" value="RNA POLYMERASE ECF-TYPE SIGMA FACTO"/>
    <property type="match status" value="1"/>
</dbReference>
<proteinExistence type="inferred from homology"/>
<comment type="similarity">
    <text evidence="1">Belongs to the sigma-70 factor family. ECF subfamily.</text>
</comment>
<feature type="region of interest" description="Disordered" evidence="6">
    <location>
        <begin position="187"/>
        <end position="233"/>
    </location>
</feature>
<dbReference type="Pfam" id="PF08281">
    <property type="entry name" value="Sigma70_r4_2"/>
    <property type="match status" value="1"/>
</dbReference>
<dbReference type="PANTHER" id="PTHR43133:SF8">
    <property type="entry name" value="RNA POLYMERASE SIGMA FACTOR HI_1459-RELATED"/>
    <property type="match status" value="1"/>
</dbReference>
<dbReference type="InterPro" id="IPR014284">
    <property type="entry name" value="RNA_pol_sigma-70_dom"/>
</dbReference>
<evidence type="ECO:0000256" key="3">
    <source>
        <dbReference type="ARBA" id="ARBA00023082"/>
    </source>
</evidence>
<evidence type="ECO:0000259" key="7">
    <source>
        <dbReference type="Pfam" id="PF04542"/>
    </source>
</evidence>
<dbReference type="NCBIfam" id="TIGR02937">
    <property type="entry name" value="sigma70-ECF"/>
    <property type="match status" value="1"/>
</dbReference>
<organism evidence="9 10">
    <name type="scientific">Streptomyces sodiiphilus</name>
    <dbReference type="NCBI Taxonomy" id="226217"/>
    <lineage>
        <taxon>Bacteria</taxon>
        <taxon>Bacillati</taxon>
        <taxon>Actinomycetota</taxon>
        <taxon>Actinomycetes</taxon>
        <taxon>Kitasatosporales</taxon>
        <taxon>Streptomycetaceae</taxon>
        <taxon>Streptomyces</taxon>
    </lineage>
</organism>
<dbReference type="InterPro" id="IPR013249">
    <property type="entry name" value="RNA_pol_sigma70_r4_t2"/>
</dbReference>
<feature type="region of interest" description="Disordered" evidence="6">
    <location>
        <begin position="1"/>
        <end position="33"/>
    </location>
</feature>
<dbReference type="RefSeq" id="WP_344260351.1">
    <property type="nucleotide sequence ID" value="NZ_BAAAMJ010000015.1"/>
</dbReference>
<gene>
    <name evidence="9" type="ORF">GCM10009716_18980</name>
</gene>
<dbReference type="SUPFAM" id="SSF88659">
    <property type="entry name" value="Sigma3 and sigma4 domains of RNA polymerase sigma factors"/>
    <property type="match status" value="1"/>
</dbReference>
<dbReference type="InterPro" id="IPR036388">
    <property type="entry name" value="WH-like_DNA-bd_sf"/>
</dbReference>
<feature type="domain" description="RNA polymerase sigma factor 70 region 4 type 2" evidence="8">
    <location>
        <begin position="127"/>
        <end position="179"/>
    </location>
</feature>
<comment type="caution">
    <text evidence="9">The sequence shown here is derived from an EMBL/GenBank/DDBJ whole genome shotgun (WGS) entry which is preliminary data.</text>
</comment>
<dbReference type="InterPro" id="IPR013325">
    <property type="entry name" value="RNA_pol_sigma_r2"/>
</dbReference>
<evidence type="ECO:0000256" key="5">
    <source>
        <dbReference type="ARBA" id="ARBA00023163"/>
    </source>
</evidence>
<dbReference type="EMBL" id="BAAAMJ010000015">
    <property type="protein sequence ID" value="GAA1909235.1"/>
    <property type="molecule type" value="Genomic_DNA"/>
</dbReference>
<sequence>MNAEPVAETGPTGTSPVDAVDADSPGSGPPTDFDAFFQRSFPGMLARAILLSGHRQDAEDAVQEAYTEALRRWERLRGYDSPEGWVHRVVRQRLSSVSRRAARTRPTDLEDLPQLSVAGADRSIEARAVLDALAALPPRQRTVLVLHSLEGMSQEAVARELGLTRGGVAAGLFKARRKLEKVLDVVEHERETGRRTGRDTPHRDRDGLVSRPPQARPLPLAGAGAAPPADGPDGAVARTELWLRGRIAARPDLRDRLRDAVLASAGRAETGPRGQERAAPDGDAEREHRP</sequence>
<evidence type="ECO:0000256" key="4">
    <source>
        <dbReference type="ARBA" id="ARBA00023125"/>
    </source>
</evidence>
<keyword evidence="10" id="KW-1185">Reference proteome</keyword>
<dbReference type="Gene3D" id="1.10.1740.10">
    <property type="match status" value="1"/>
</dbReference>
<feature type="compositionally biased region" description="Basic and acidic residues" evidence="6">
    <location>
        <begin position="274"/>
        <end position="290"/>
    </location>
</feature>
<dbReference type="InterPro" id="IPR039425">
    <property type="entry name" value="RNA_pol_sigma-70-like"/>
</dbReference>
<accession>A0ABN2P3F8</accession>
<evidence type="ECO:0000256" key="2">
    <source>
        <dbReference type="ARBA" id="ARBA00023015"/>
    </source>
</evidence>
<dbReference type="Proteomes" id="UP001501303">
    <property type="component" value="Unassembled WGS sequence"/>
</dbReference>
<protein>
    <recommendedName>
        <fullName evidence="11">Sigma-70 family RNA polymerase sigma factor</fullName>
    </recommendedName>
</protein>
<keyword evidence="2" id="KW-0805">Transcription regulation</keyword>
<reference evidence="9 10" key="1">
    <citation type="journal article" date="2019" name="Int. J. Syst. Evol. Microbiol.">
        <title>The Global Catalogue of Microorganisms (GCM) 10K type strain sequencing project: providing services to taxonomists for standard genome sequencing and annotation.</title>
        <authorList>
            <consortium name="The Broad Institute Genomics Platform"/>
            <consortium name="The Broad Institute Genome Sequencing Center for Infectious Disease"/>
            <person name="Wu L."/>
            <person name="Ma J."/>
        </authorList>
    </citation>
    <scope>NUCLEOTIDE SEQUENCE [LARGE SCALE GENOMIC DNA]</scope>
    <source>
        <strain evidence="9 10">JCM 13581</strain>
    </source>
</reference>
<evidence type="ECO:0000313" key="10">
    <source>
        <dbReference type="Proteomes" id="UP001501303"/>
    </source>
</evidence>
<name>A0ABN2P3F8_9ACTN</name>
<dbReference type="Gene3D" id="1.10.10.10">
    <property type="entry name" value="Winged helix-like DNA-binding domain superfamily/Winged helix DNA-binding domain"/>
    <property type="match status" value="1"/>
</dbReference>
<evidence type="ECO:0008006" key="11">
    <source>
        <dbReference type="Google" id="ProtNLM"/>
    </source>
</evidence>
<keyword evidence="5" id="KW-0804">Transcription</keyword>
<evidence type="ECO:0000256" key="1">
    <source>
        <dbReference type="ARBA" id="ARBA00010641"/>
    </source>
</evidence>
<keyword evidence="3" id="KW-0731">Sigma factor</keyword>
<dbReference type="Pfam" id="PF04542">
    <property type="entry name" value="Sigma70_r2"/>
    <property type="match status" value="1"/>
</dbReference>
<keyword evidence="4" id="KW-0238">DNA-binding</keyword>
<dbReference type="InterPro" id="IPR013324">
    <property type="entry name" value="RNA_pol_sigma_r3/r4-like"/>
</dbReference>
<feature type="region of interest" description="Disordered" evidence="6">
    <location>
        <begin position="263"/>
        <end position="290"/>
    </location>
</feature>
<dbReference type="SUPFAM" id="SSF88946">
    <property type="entry name" value="Sigma2 domain of RNA polymerase sigma factors"/>
    <property type="match status" value="1"/>
</dbReference>
<feature type="compositionally biased region" description="Low complexity" evidence="6">
    <location>
        <begin position="211"/>
        <end position="233"/>
    </location>
</feature>
<evidence type="ECO:0000259" key="8">
    <source>
        <dbReference type="Pfam" id="PF08281"/>
    </source>
</evidence>
<evidence type="ECO:0000313" key="9">
    <source>
        <dbReference type="EMBL" id="GAA1909235.1"/>
    </source>
</evidence>
<feature type="compositionally biased region" description="Basic and acidic residues" evidence="6">
    <location>
        <begin position="187"/>
        <end position="208"/>
    </location>
</feature>
<evidence type="ECO:0000256" key="6">
    <source>
        <dbReference type="SAM" id="MobiDB-lite"/>
    </source>
</evidence>
<feature type="domain" description="RNA polymerase sigma-70 region 2" evidence="7">
    <location>
        <begin position="51"/>
        <end position="103"/>
    </location>
</feature>
<dbReference type="InterPro" id="IPR007627">
    <property type="entry name" value="RNA_pol_sigma70_r2"/>
</dbReference>